<dbReference type="InterPro" id="IPR027417">
    <property type="entry name" value="P-loop_NTPase"/>
</dbReference>
<accession>A0A0P7D225</accession>
<dbReference type="InterPro" id="IPR038718">
    <property type="entry name" value="SNF2-like_sf"/>
</dbReference>
<organism evidence="7 8">
    <name type="scientific">Pseudomonas putida</name>
    <name type="common">Arthrobacter siderocapsulatus</name>
    <dbReference type="NCBI Taxonomy" id="303"/>
    <lineage>
        <taxon>Bacteria</taxon>
        <taxon>Pseudomonadati</taxon>
        <taxon>Pseudomonadota</taxon>
        <taxon>Gammaproteobacteria</taxon>
        <taxon>Pseudomonadales</taxon>
        <taxon>Pseudomonadaceae</taxon>
        <taxon>Pseudomonas</taxon>
    </lineage>
</organism>
<dbReference type="GO" id="GO:0005524">
    <property type="term" value="F:ATP binding"/>
    <property type="evidence" value="ECO:0007669"/>
    <property type="project" value="UniProtKB-KW"/>
</dbReference>
<dbReference type="InterPro" id="IPR000330">
    <property type="entry name" value="SNF2_N"/>
</dbReference>
<dbReference type="InterPro" id="IPR001650">
    <property type="entry name" value="Helicase_C-like"/>
</dbReference>
<dbReference type="Pfam" id="PF00176">
    <property type="entry name" value="SNF2-rel_dom"/>
    <property type="match status" value="1"/>
</dbReference>
<dbReference type="Pfam" id="PF00271">
    <property type="entry name" value="Helicase_C"/>
    <property type="match status" value="1"/>
</dbReference>
<dbReference type="Gene3D" id="3.40.50.10810">
    <property type="entry name" value="Tandem AAA-ATPase domain"/>
    <property type="match status" value="1"/>
</dbReference>
<dbReference type="SMART" id="SM00490">
    <property type="entry name" value="HELICc"/>
    <property type="match status" value="1"/>
</dbReference>
<feature type="domain" description="Helicase ATP-binding" evidence="5">
    <location>
        <begin position="117"/>
        <end position="289"/>
    </location>
</feature>
<dbReference type="InterPro" id="IPR049730">
    <property type="entry name" value="SNF2/RAD54-like_C"/>
</dbReference>
<dbReference type="CDD" id="cd18793">
    <property type="entry name" value="SF2_C_SNF"/>
    <property type="match status" value="1"/>
</dbReference>
<evidence type="ECO:0000256" key="4">
    <source>
        <dbReference type="ARBA" id="ARBA00022840"/>
    </source>
</evidence>
<dbReference type="SMART" id="SM00487">
    <property type="entry name" value="DEXDc"/>
    <property type="match status" value="1"/>
</dbReference>
<dbReference type="InterPro" id="IPR057342">
    <property type="entry name" value="DEXDc_RapA"/>
</dbReference>
<dbReference type="SUPFAM" id="SSF52540">
    <property type="entry name" value="P-loop containing nucleoside triphosphate hydrolases"/>
    <property type="match status" value="2"/>
</dbReference>
<evidence type="ECO:0000256" key="1">
    <source>
        <dbReference type="ARBA" id="ARBA00022741"/>
    </source>
</evidence>
<dbReference type="AlphaFoldDB" id="A0A0P7D225"/>
<sequence length="957" mass="108207">MQLTQAPAPGARALIRDEEWIIQNADQCNLGGWQLSCIGVSETVRNRHALFLTELEDITLIDPAKTELFYDDSPTFTASRLFIEARLRQSALQNGAVVIGHHAVMDALPFQLQPAQRVLEQLRPRLLIADTVGLGKTLEAGIVTTELMRRGKARRILVVTTKSMMRQFQQEFWNRFTIPLTRLDSAGIQRIRRNIPANHNPFNYYDRTIISVDTLKRDSEYRHYLEKAWWDLIIIDEAHNVSYKGNRTQSNRLAELLSQRSDALVLLTATPHNGKKDSFASLMRMLDPTVLPPGADYTRDDVEHLFIRRFKKDVREQMMQDFPEREVFRLSAEASPVENLAFDALAELKLKSEGSGARDGAMLFRTVLEKALFSSPAACLQTLRERIRKLENKDPQHPDLEGLRDLQGLVQTIGPQQFSKFQSLIEQLRSGQHWSWDSSDPSDRLVIFTERVETLKFLQQELPKALRLKDEAVAILHGQLPDQEIQQTVEDFGKTHSPLRLLIASDVASEGLNLHYQAHRLIHFDISWSLMVFQQRNGRVDRYGQTRAPKIAYLFTDPRHERIRGDLRYLEILIDKDEQAAKNIGDPSAFMGLYDEELEELEVAKAIEGNASLEAFEALLAGDDVDPFEALWANATQAESAAAQSVQTASAPTQELTSLFGNSYQYLRDALRLLAEQSPRDYPPVKYDDARKTLSFQPSRDLEQLLKRDLASEMWPEDNTFALSADKNVVEGAIRQARDTNAWPQLHYLWALHPIAQWLDYKLMALFGRQRAPLLRVAQGLNAGEAIVLVLAQVPNRRGQAVLAEWMGVQLNTAGQLQGVLSLEDTLQRTGMAGNLGSGANIRANDGNAPDSRALQAALPGVIQAAQQHIKPIKQAFDVDCKARLDRELSKLKTLRDKHTAQLELDFAGGIEQVNAAKRKQKESDTAELFNNYQQWIRDTLQLDDRAQFTVVAALMA</sequence>
<evidence type="ECO:0000259" key="6">
    <source>
        <dbReference type="PROSITE" id="PS51194"/>
    </source>
</evidence>
<proteinExistence type="predicted"/>
<keyword evidence="2" id="KW-0378">Hydrolase</keyword>
<dbReference type="EMBL" id="LKKS01000132">
    <property type="protein sequence ID" value="KPM59466.1"/>
    <property type="molecule type" value="Genomic_DNA"/>
</dbReference>
<feature type="domain" description="Helicase C-terminal" evidence="6">
    <location>
        <begin position="420"/>
        <end position="602"/>
    </location>
</feature>
<dbReference type="Gene3D" id="3.40.50.300">
    <property type="entry name" value="P-loop containing nucleotide triphosphate hydrolases"/>
    <property type="match status" value="1"/>
</dbReference>
<dbReference type="RefSeq" id="WP_054573631.1">
    <property type="nucleotide sequence ID" value="NZ_LKKS01000132.1"/>
</dbReference>
<gene>
    <name evidence="7" type="ORF">HB13667_25235</name>
</gene>
<dbReference type="PANTHER" id="PTHR45766">
    <property type="entry name" value="DNA ANNEALING HELICASE AND ENDONUCLEASE ZRANB3 FAMILY MEMBER"/>
    <property type="match status" value="1"/>
</dbReference>
<dbReference type="PROSITE" id="PS51192">
    <property type="entry name" value="HELICASE_ATP_BIND_1"/>
    <property type="match status" value="1"/>
</dbReference>
<dbReference type="PROSITE" id="PS51194">
    <property type="entry name" value="HELICASE_CTER"/>
    <property type="match status" value="1"/>
</dbReference>
<keyword evidence="3 7" id="KW-0347">Helicase</keyword>
<keyword evidence="1" id="KW-0547">Nucleotide-binding</keyword>
<comment type="caution">
    <text evidence="7">The sequence shown here is derived from an EMBL/GenBank/DDBJ whole genome shotgun (WGS) entry which is preliminary data.</text>
</comment>
<evidence type="ECO:0000313" key="7">
    <source>
        <dbReference type="EMBL" id="KPM59466.1"/>
    </source>
</evidence>
<evidence type="ECO:0000259" key="5">
    <source>
        <dbReference type="PROSITE" id="PS51192"/>
    </source>
</evidence>
<evidence type="ECO:0000313" key="8">
    <source>
        <dbReference type="Proteomes" id="UP000050437"/>
    </source>
</evidence>
<reference evidence="7 8" key="1">
    <citation type="submission" date="2015-10" db="EMBL/GenBank/DDBJ databases">
        <title>Pseudomonas putida clinical strains.</title>
        <authorList>
            <person name="Molina L."/>
            <person name="Udaondo Z."/>
        </authorList>
    </citation>
    <scope>NUCLEOTIDE SEQUENCE [LARGE SCALE GENOMIC DNA]</scope>
    <source>
        <strain evidence="7 8">HB13667</strain>
    </source>
</reference>
<dbReference type="GO" id="GO:0016787">
    <property type="term" value="F:hydrolase activity"/>
    <property type="evidence" value="ECO:0007669"/>
    <property type="project" value="UniProtKB-KW"/>
</dbReference>
<evidence type="ECO:0000256" key="2">
    <source>
        <dbReference type="ARBA" id="ARBA00022801"/>
    </source>
</evidence>
<name>A0A0P7D225_PSEPU</name>
<dbReference type="CDD" id="cd18011">
    <property type="entry name" value="DEXDc_RapA"/>
    <property type="match status" value="1"/>
</dbReference>
<dbReference type="InterPro" id="IPR014001">
    <property type="entry name" value="Helicase_ATP-bd"/>
</dbReference>
<dbReference type="GO" id="GO:0004386">
    <property type="term" value="F:helicase activity"/>
    <property type="evidence" value="ECO:0007669"/>
    <property type="project" value="UniProtKB-KW"/>
</dbReference>
<dbReference type="Proteomes" id="UP000050437">
    <property type="component" value="Unassembled WGS sequence"/>
</dbReference>
<protein>
    <submittedName>
        <fullName evidence="7">Helicase SNF2</fullName>
    </submittedName>
</protein>
<dbReference type="PANTHER" id="PTHR45766:SF6">
    <property type="entry name" value="SWI_SNF-RELATED MATRIX-ASSOCIATED ACTIN-DEPENDENT REGULATOR OF CHROMATIN SUBFAMILY A-LIKE PROTEIN 1"/>
    <property type="match status" value="1"/>
</dbReference>
<evidence type="ECO:0000256" key="3">
    <source>
        <dbReference type="ARBA" id="ARBA00022806"/>
    </source>
</evidence>
<keyword evidence="4" id="KW-0067">ATP-binding</keyword>